<dbReference type="Proteomes" id="UP001596388">
    <property type="component" value="Unassembled WGS sequence"/>
</dbReference>
<dbReference type="EMBL" id="JBHTAG010000002">
    <property type="protein sequence ID" value="MFC7096539.1"/>
    <property type="molecule type" value="Genomic_DNA"/>
</dbReference>
<dbReference type="InterPro" id="IPR058267">
    <property type="entry name" value="DUF7961"/>
</dbReference>
<feature type="domain" description="DUF7961" evidence="2">
    <location>
        <begin position="20"/>
        <end position="125"/>
    </location>
</feature>
<keyword evidence="4" id="KW-1185">Reference proteome</keyword>
<protein>
    <recommendedName>
        <fullName evidence="2">DUF7961 domain-containing protein</fullName>
    </recommendedName>
</protein>
<dbReference type="Gene3D" id="3.20.20.150">
    <property type="entry name" value="Divalent-metal-dependent TIM barrel enzymes"/>
    <property type="match status" value="1"/>
</dbReference>
<dbReference type="AlphaFoldDB" id="A0ABD5WSL5"/>
<dbReference type="SUPFAM" id="SSF51658">
    <property type="entry name" value="Xylose isomerase-like"/>
    <property type="match status" value="1"/>
</dbReference>
<dbReference type="GeneID" id="79269571"/>
<evidence type="ECO:0000259" key="2">
    <source>
        <dbReference type="Pfam" id="PF25905"/>
    </source>
</evidence>
<proteinExistence type="predicted"/>
<sequence length="137" mass="14149">MSTQSPAHVRQAVASAEPVDAEPVTIDAAALSSTAPADLRDLRAALADEGYVPAGLRVEADFTTDCSIETQREADRLRSLVRTASHLGAGELVVHTDADADAEKVCPALEALAERAEREGVSLTVAGAVDSPADVDA</sequence>
<reference evidence="3 4" key="1">
    <citation type="journal article" date="2019" name="Int. J. Syst. Evol. Microbiol.">
        <title>The Global Catalogue of Microorganisms (GCM) 10K type strain sequencing project: providing services to taxonomists for standard genome sequencing and annotation.</title>
        <authorList>
            <consortium name="The Broad Institute Genomics Platform"/>
            <consortium name="The Broad Institute Genome Sequencing Center for Infectious Disease"/>
            <person name="Wu L."/>
            <person name="Ma J."/>
        </authorList>
    </citation>
    <scope>NUCLEOTIDE SEQUENCE [LARGE SCALE GENOMIC DNA]</scope>
    <source>
        <strain evidence="3 4">DT55</strain>
    </source>
</reference>
<evidence type="ECO:0000256" key="1">
    <source>
        <dbReference type="SAM" id="MobiDB-lite"/>
    </source>
</evidence>
<accession>A0ABD5WSL5</accession>
<organism evidence="3 4">
    <name type="scientific">Halobaculum marinum</name>
    <dbReference type="NCBI Taxonomy" id="3031996"/>
    <lineage>
        <taxon>Archaea</taxon>
        <taxon>Methanobacteriati</taxon>
        <taxon>Methanobacteriota</taxon>
        <taxon>Stenosarchaea group</taxon>
        <taxon>Halobacteria</taxon>
        <taxon>Halobacteriales</taxon>
        <taxon>Haloferacaceae</taxon>
        <taxon>Halobaculum</taxon>
    </lineage>
</organism>
<evidence type="ECO:0000313" key="3">
    <source>
        <dbReference type="EMBL" id="MFC7096539.1"/>
    </source>
</evidence>
<comment type="caution">
    <text evidence="3">The sequence shown here is derived from an EMBL/GenBank/DDBJ whole genome shotgun (WGS) entry which is preliminary data.</text>
</comment>
<gene>
    <name evidence="3" type="ORF">ACFQKD_04410</name>
</gene>
<dbReference type="InterPro" id="IPR036237">
    <property type="entry name" value="Xyl_isomerase-like_sf"/>
</dbReference>
<evidence type="ECO:0000313" key="4">
    <source>
        <dbReference type="Proteomes" id="UP001596388"/>
    </source>
</evidence>
<dbReference type="RefSeq" id="WP_276238992.1">
    <property type="nucleotide sequence ID" value="NZ_CP119989.1"/>
</dbReference>
<feature type="region of interest" description="Disordered" evidence="1">
    <location>
        <begin position="1"/>
        <end position="20"/>
    </location>
</feature>
<dbReference type="Pfam" id="PF25905">
    <property type="entry name" value="DUF7961"/>
    <property type="match status" value="1"/>
</dbReference>
<name>A0ABD5WSL5_9EURY</name>